<keyword evidence="3" id="KW-1185">Reference proteome</keyword>
<name>A0A316ZD82_9BASI</name>
<dbReference type="AlphaFoldDB" id="A0A316ZD82"/>
<organism evidence="2 3">
    <name type="scientific">Tilletiopsis washingtonensis</name>
    <dbReference type="NCBI Taxonomy" id="58919"/>
    <lineage>
        <taxon>Eukaryota</taxon>
        <taxon>Fungi</taxon>
        <taxon>Dikarya</taxon>
        <taxon>Basidiomycota</taxon>
        <taxon>Ustilaginomycotina</taxon>
        <taxon>Exobasidiomycetes</taxon>
        <taxon>Entylomatales</taxon>
        <taxon>Entylomatales incertae sedis</taxon>
        <taxon>Tilletiopsis</taxon>
    </lineage>
</organism>
<evidence type="ECO:0000313" key="3">
    <source>
        <dbReference type="Proteomes" id="UP000245946"/>
    </source>
</evidence>
<reference evidence="2 3" key="1">
    <citation type="journal article" date="2018" name="Mol. Biol. Evol.">
        <title>Broad Genomic Sampling Reveals a Smut Pathogenic Ancestry of the Fungal Clade Ustilaginomycotina.</title>
        <authorList>
            <person name="Kijpornyongpan T."/>
            <person name="Mondo S.J."/>
            <person name="Barry K."/>
            <person name="Sandor L."/>
            <person name="Lee J."/>
            <person name="Lipzen A."/>
            <person name="Pangilinan J."/>
            <person name="LaButti K."/>
            <person name="Hainaut M."/>
            <person name="Henrissat B."/>
            <person name="Grigoriev I.V."/>
            <person name="Spatafora J.W."/>
            <person name="Aime M.C."/>
        </authorList>
    </citation>
    <scope>NUCLEOTIDE SEQUENCE [LARGE SCALE GENOMIC DNA]</scope>
    <source>
        <strain evidence="2 3">MCA 4186</strain>
    </source>
</reference>
<gene>
    <name evidence="2" type="ORF">FA09DRAFT_232953</name>
</gene>
<sequence>MRPAGTRGVRVPAGWRCSAVGALAGGATPVCRAFASCCCRGALHLQVQQRSMPPAREMAWALPPPQAPRLAAATAAARLHPRRILSLGGGGGAGNGGVSGRAWRRAASEERVLPLTLPLRSSQPAARRFFSSATSKRLRALFCEVLAALRAHFLISSLAAGTLLPNGRFLAAACGHRRSSSSSDHDAHSTRPSSRLHFVGRPTPQPPRAPRAPLLLEPLLNPPRRARRCPCSTARAVSDRPSCSARATRRCVVQEECRFSVCAWLIAAPPGVRAGQGAGGPGQGRRLLATATAARASSRGDGRGNAEAGAAAGIAGAAARRCGAGPHGQRSSIRAE</sequence>
<dbReference type="GeneID" id="37267154"/>
<proteinExistence type="predicted"/>
<feature type="region of interest" description="Disordered" evidence="1">
    <location>
        <begin position="178"/>
        <end position="215"/>
    </location>
</feature>
<dbReference type="EMBL" id="KZ819288">
    <property type="protein sequence ID" value="PWN99491.1"/>
    <property type="molecule type" value="Genomic_DNA"/>
</dbReference>
<evidence type="ECO:0000313" key="2">
    <source>
        <dbReference type="EMBL" id="PWN99491.1"/>
    </source>
</evidence>
<evidence type="ECO:0000256" key="1">
    <source>
        <dbReference type="SAM" id="MobiDB-lite"/>
    </source>
</evidence>
<accession>A0A316ZD82</accession>
<dbReference type="RefSeq" id="XP_025599770.1">
    <property type="nucleotide sequence ID" value="XM_025739608.1"/>
</dbReference>
<protein>
    <submittedName>
        <fullName evidence="2">Uncharacterized protein</fullName>
    </submittedName>
</protein>
<feature type="region of interest" description="Disordered" evidence="1">
    <location>
        <begin position="289"/>
        <end position="310"/>
    </location>
</feature>
<dbReference type="Proteomes" id="UP000245946">
    <property type="component" value="Unassembled WGS sequence"/>
</dbReference>